<dbReference type="GO" id="GO:0005886">
    <property type="term" value="C:plasma membrane"/>
    <property type="evidence" value="ECO:0007669"/>
    <property type="project" value="UniProtKB-SubCell"/>
</dbReference>
<dbReference type="PIRSF" id="PIRSF006324">
    <property type="entry name" value="LeuE"/>
    <property type="match status" value="1"/>
</dbReference>
<evidence type="ECO:0000256" key="5">
    <source>
        <dbReference type="ARBA" id="ARBA00023136"/>
    </source>
</evidence>
<gene>
    <name evidence="7" type="ORF">SAMN04488056_10390</name>
</gene>
<comment type="subcellular location">
    <subcellularLocation>
        <location evidence="1">Cell membrane</location>
        <topology evidence="1">Multi-pass membrane protein</topology>
    </subcellularLocation>
</comment>
<proteinExistence type="predicted"/>
<keyword evidence="2" id="KW-1003">Cell membrane</keyword>
<keyword evidence="8" id="KW-1185">Reference proteome</keyword>
<keyword evidence="3 6" id="KW-0812">Transmembrane</keyword>
<dbReference type="EMBL" id="FOVR01000003">
    <property type="protein sequence ID" value="SFO08167.1"/>
    <property type="molecule type" value="Genomic_DNA"/>
</dbReference>
<dbReference type="OrthoDB" id="9807053at2"/>
<evidence type="ECO:0000256" key="2">
    <source>
        <dbReference type="ARBA" id="ARBA00022475"/>
    </source>
</evidence>
<dbReference type="AlphaFoldDB" id="A0A1I5E9K8"/>
<dbReference type="RefSeq" id="WP_090070601.1">
    <property type="nucleotide sequence ID" value="NZ_FOVR01000003.1"/>
</dbReference>
<dbReference type="InterPro" id="IPR001123">
    <property type="entry name" value="LeuE-type"/>
</dbReference>
<feature type="transmembrane region" description="Helical" evidence="6">
    <location>
        <begin position="121"/>
        <end position="142"/>
    </location>
</feature>
<dbReference type="PANTHER" id="PTHR30086">
    <property type="entry name" value="ARGININE EXPORTER PROTEIN ARGO"/>
    <property type="match status" value="1"/>
</dbReference>
<evidence type="ECO:0000313" key="8">
    <source>
        <dbReference type="Proteomes" id="UP000199236"/>
    </source>
</evidence>
<evidence type="ECO:0000256" key="4">
    <source>
        <dbReference type="ARBA" id="ARBA00022989"/>
    </source>
</evidence>
<evidence type="ECO:0000256" key="3">
    <source>
        <dbReference type="ARBA" id="ARBA00022692"/>
    </source>
</evidence>
<dbReference type="Proteomes" id="UP000199236">
    <property type="component" value="Unassembled WGS sequence"/>
</dbReference>
<dbReference type="STRING" id="655353.SAMN04488056_10390"/>
<feature type="transmembrane region" description="Helical" evidence="6">
    <location>
        <begin position="71"/>
        <end position="89"/>
    </location>
</feature>
<feature type="transmembrane region" description="Helical" evidence="6">
    <location>
        <begin position="6"/>
        <end position="29"/>
    </location>
</feature>
<dbReference type="PANTHER" id="PTHR30086:SF20">
    <property type="entry name" value="ARGININE EXPORTER PROTEIN ARGO-RELATED"/>
    <property type="match status" value="1"/>
</dbReference>
<dbReference type="GO" id="GO:0015171">
    <property type="term" value="F:amino acid transmembrane transporter activity"/>
    <property type="evidence" value="ECO:0007669"/>
    <property type="project" value="TreeGrafter"/>
</dbReference>
<evidence type="ECO:0000256" key="1">
    <source>
        <dbReference type="ARBA" id="ARBA00004651"/>
    </source>
</evidence>
<dbReference type="Pfam" id="PF01810">
    <property type="entry name" value="LysE"/>
    <property type="match status" value="1"/>
</dbReference>
<organism evidence="7 8">
    <name type="scientific">Cohaesibacter marisflavi</name>
    <dbReference type="NCBI Taxonomy" id="655353"/>
    <lineage>
        <taxon>Bacteria</taxon>
        <taxon>Pseudomonadati</taxon>
        <taxon>Pseudomonadota</taxon>
        <taxon>Alphaproteobacteria</taxon>
        <taxon>Hyphomicrobiales</taxon>
        <taxon>Cohaesibacteraceae</taxon>
    </lineage>
</organism>
<feature type="transmembrane region" description="Helical" evidence="6">
    <location>
        <begin position="185"/>
        <end position="207"/>
    </location>
</feature>
<feature type="transmembrane region" description="Helical" evidence="6">
    <location>
        <begin position="41"/>
        <end position="65"/>
    </location>
</feature>
<evidence type="ECO:0000256" key="6">
    <source>
        <dbReference type="SAM" id="Phobius"/>
    </source>
</evidence>
<keyword evidence="5 6" id="KW-0472">Membrane</keyword>
<sequence>MFDHFPFLTIILALAALTMAPGMDTVLVLRNAARGGFTDGFTTSFGICSGLFVHATISALGLSVILLQSAYLFTLLKFAGALFIVYLAFQSLLSAWRGHGLVVAHEGARRVSLITSFREGILSNVLNPKPILFYMMFLPQFIDPAQSALWQSLLVAGIHFLLGMMWQGGLALMVHKARRFLARPAIARTLNGATGLLLLGFGIKLALTHR</sequence>
<evidence type="ECO:0000313" key="7">
    <source>
        <dbReference type="EMBL" id="SFO08167.1"/>
    </source>
</evidence>
<name>A0A1I5E9K8_9HYPH</name>
<feature type="transmembrane region" description="Helical" evidence="6">
    <location>
        <begin position="148"/>
        <end position="173"/>
    </location>
</feature>
<protein>
    <submittedName>
        <fullName evidence="7">Threonine/homoserine/homoserine lactone efflux protein</fullName>
    </submittedName>
</protein>
<keyword evidence="4 6" id="KW-1133">Transmembrane helix</keyword>
<reference evidence="7 8" key="1">
    <citation type="submission" date="2016-10" db="EMBL/GenBank/DDBJ databases">
        <authorList>
            <person name="de Groot N.N."/>
        </authorList>
    </citation>
    <scope>NUCLEOTIDE SEQUENCE [LARGE SCALE GENOMIC DNA]</scope>
    <source>
        <strain evidence="7 8">CGMCC 1.9157</strain>
    </source>
</reference>
<accession>A0A1I5E9K8</accession>